<accession>A0AA97PK48</accession>
<dbReference type="Proteomes" id="UP000011086">
    <property type="component" value="Unassembled WGS sequence"/>
</dbReference>
<reference evidence="2" key="1">
    <citation type="journal article" date="2012" name="PLoS Genet.">
        <title>Comparative analysis of the genomes of two field isolates of the rice blast fungus Magnaporthe oryzae.</title>
        <authorList>
            <person name="Xue M."/>
            <person name="Yang J."/>
            <person name="Li Z."/>
            <person name="Hu S."/>
            <person name="Yao N."/>
            <person name="Dean R.A."/>
            <person name="Zhao W."/>
            <person name="Shen M."/>
            <person name="Zhang H."/>
            <person name="Li C."/>
            <person name="Liu L."/>
            <person name="Cao L."/>
            <person name="Xu X."/>
            <person name="Xing Y."/>
            <person name="Hsiang T."/>
            <person name="Zhang Z."/>
            <person name="Xu J.R."/>
            <person name="Peng Y.L."/>
        </authorList>
    </citation>
    <scope>NUCLEOTIDE SEQUENCE</scope>
    <source>
        <strain evidence="2">Y34</strain>
    </source>
</reference>
<protein>
    <recommendedName>
        <fullName evidence="3">Protein kinase domain-containing protein</fullName>
    </recommendedName>
</protein>
<dbReference type="Gene3D" id="1.10.510.10">
    <property type="entry name" value="Transferase(Phosphotransferase) domain 1"/>
    <property type="match status" value="1"/>
</dbReference>
<sequence>MSQENRLQTLIVHSVLLYCTPDDINLLFKREKNSHQRTRLITQDKTDHPGYGIAARISLLSIRTILADVNRKLKSLGSFPPSTQSWSVLYPPLSCWLCSCCEDAPTSVDLDFKEHSFERFRTPVHNERDEVAAFLGNVQHSTKFLLGKGPALSSFFHNWRSIMAGDGTRKLLIIMSPIILRPKTARPNPARLLEVHVDTLRGLPCGPHQNRLDPNALHRIWAAFGPRAKTARAKFRRSRNVVVADTSQFCALSISRLLRTRRVSSPRAARRHFCGGGWRWVAQKMRLTYQSINGMLGDETWKNAARGCEGLKKGDGRQEAAKRQHRAGAATCYRGIYSVSTQLLIHKFPCLSTSKVAIFAHAGLPTTTVIQLGLDDSAVPSPLNLPTRDVQQEQNSPRPPGTKRGNRLKRHYTLNFIKESPWSVYEKHVDVSYKTPRHSCIVAQKRSKGNARVHIKKIVEHSKEATANRLLLLQSAPILFVPILEVYEQPSSMYLVYELVEHTLQDLVRSQHSLEIKELGAIILEGLIYLEVNGVGLLDLECADIRFRPNGCLQIGSFNLRDWTEDQIRLRTSWLKSITSSLVQKTTDGVTEPKLWHPCAMDFFALIESGVSLDQLCRVYLHCG</sequence>
<feature type="region of interest" description="Disordered" evidence="1">
    <location>
        <begin position="381"/>
        <end position="408"/>
    </location>
</feature>
<gene>
    <name evidence="2" type="ORF">OOU_Y34scaffold00605g7</name>
</gene>
<evidence type="ECO:0000313" key="2">
    <source>
        <dbReference type="EMBL" id="ELQ37343.1"/>
    </source>
</evidence>
<dbReference type="InterPro" id="IPR011009">
    <property type="entry name" value="Kinase-like_dom_sf"/>
</dbReference>
<organism evidence="2">
    <name type="scientific">Pyricularia oryzae (strain Y34)</name>
    <name type="common">Rice blast fungus</name>
    <name type="synonym">Magnaporthe oryzae</name>
    <dbReference type="NCBI Taxonomy" id="1143189"/>
    <lineage>
        <taxon>Eukaryota</taxon>
        <taxon>Fungi</taxon>
        <taxon>Dikarya</taxon>
        <taxon>Ascomycota</taxon>
        <taxon>Pezizomycotina</taxon>
        <taxon>Sordariomycetes</taxon>
        <taxon>Sordariomycetidae</taxon>
        <taxon>Magnaporthales</taxon>
        <taxon>Pyriculariaceae</taxon>
        <taxon>Pyricularia</taxon>
    </lineage>
</organism>
<dbReference type="SUPFAM" id="SSF56112">
    <property type="entry name" value="Protein kinase-like (PK-like)"/>
    <property type="match status" value="1"/>
</dbReference>
<evidence type="ECO:0008006" key="3">
    <source>
        <dbReference type="Google" id="ProtNLM"/>
    </source>
</evidence>
<proteinExistence type="predicted"/>
<name>A0AA97PK48_PYRO3</name>
<dbReference type="AlphaFoldDB" id="A0AA97PK48"/>
<evidence type="ECO:0000256" key="1">
    <source>
        <dbReference type="SAM" id="MobiDB-lite"/>
    </source>
</evidence>
<dbReference type="EMBL" id="JH793466">
    <property type="protein sequence ID" value="ELQ37343.1"/>
    <property type="molecule type" value="Genomic_DNA"/>
</dbReference>